<accession>A0A1Z5KMG1</accession>
<feature type="compositionally biased region" description="Polar residues" evidence="1">
    <location>
        <begin position="323"/>
        <end position="342"/>
    </location>
</feature>
<proteinExistence type="predicted"/>
<evidence type="ECO:0000256" key="2">
    <source>
        <dbReference type="SAM" id="SignalP"/>
    </source>
</evidence>
<keyword evidence="2" id="KW-0732">Signal</keyword>
<evidence type="ECO:0000256" key="1">
    <source>
        <dbReference type="SAM" id="MobiDB-lite"/>
    </source>
</evidence>
<feature type="compositionally biased region" description="Basic and acidic residues" evidence="1">
    <location>
        <begin position="307"/>
        <end position="322"/>
    </location>
</feature>
<feature type="region of interest" description="Disordered" evidence="1">
    <location>
        <begin position="793"/>
        <end position="812"/>
    </location>
</feature>
<feature type="compositionally biased region" description="Low complexity" evidence="1">
    <location>
        <begin position="881"/>
        <end position="894"/>
    </location>
</feature>
<feature type="region of interest" description="Disordered" evidence="1">
    <location>
        <begin position="384"/>
        <end position="435"/>
    </location>
</feature>
<feature type="region of interest" description="Disordered" evidence="1">
    <location>
        <begin position="95"/>
        <end position="122"/>
    </location>
</feature>
<feature type="compositionally biased region" description="Basic and acidic residues" evidence="1">
    <location>
        <begin position="842"/>
        <end position="859"/>
    </location>
</feature>
<feature type="region of interest" description="Disordered" evidence="1">
    <location>
        <begin position="579"/>
        <end position="612"/>
    </location>
</feature>
<feature type="region of interest" description="Disordered" evidence="1">
    <location>
        <begin position="286"/>
        <end position="367"/>
    </location>
</feature>
<feature type="region of interest" description="Disordered" evidence="1">
    <location>
        <begin position="933"/>
        <end position="959"/>
    </location>
</feature>
<dbReference type="EMBL" id="BDSP01000257">
    <property type="protein sequence ID" value="GAX27520.1"/>
    <property type="molecule type" value="Genomic_DNA"/>
</dbReference>
<evidence type="ECO:0000313" key="3">
    <source>
        <dbReference type="EMBL" id="GAX27520.1"/>
    </source>
</evidence>
<feature type="compositionally biased region" description="Polar residues" evidence="1">
    <location>
        <begin position="384"/>
        <end position="408"/>
    </location>
</feature>
<comment type="caution">
    <text evidence="3">The sequence shown here is derived from an EMBL/GenBank/DDBJ whole genome shotgun (WGS) entry which is preliminary data.</text>
</comment>
<dbReference type="AlphaFoldDB" id="A0A1Z5KMG1"/>
<sequence>MSGIFFLVLLSCFAETQGAWVSNSPLVLTTTQSVRCASQASSYNDPFAFSGQVLPQGILGMFREPSTNKMPWKGSGAVGFQEPNAIREMSILDRTSPAQAKAETEKSQQFKLSQASEPTSKRSELVPFFQRSDPNFMSPDVMASVRINQQQYQLPQLKNTVSSDSASRKLRDAAILRFESSSWAAANLKSEKASADVLTRVNIGIGAPIAGKSSARVENVTKGTQEWTTEKTIKPSKDSADVLVKVQIHDEIVNAPASQRVQATIATKPDQPDVMDKVNINEGKIANNSGATAKPAKASADVQTPVKIHEDVKVEKVAEPTKESTSSQSKGAAPSPTVQINGDKQDVVKPFNKSNSQPPIEPILVDKLPESKYKNDLDDIITVDSQVDTPPTNTPSTTQEATANNSSDLKPPADKQEPTGPSVPVAKTSAESKELLSSVQITKDANPAQIAKPDKDSADVLTSVKIHAETTPTPVAKPTKESADVLTPVKIHAEEKSPPLATPTKESADVLTPVKIHAEKKPVQVATPLKDSADVLTPVKIHSDTKPTSSFAKPSKESADVLTPVKIHDDKPPVRTVTAVKKSADVQTSVKIHSDKRPSQTAKPSKASADVQTPVKIHEDVKPAPRGTPLKDSADVLTHVKIHAEEKPVRAVAPVKDSADVLTPVKIHADERPKQTPTPLKDSADVLTPVKIHADEKPVLAATPVKKLADVQTPVKIHAEDKPRKPVTPLKDSADVQTPVKIHAEEKPRQTVTPLKDSADVLTPVKIHAEEKPRQTLTPLKDSADVQTSVKIHAAEKPRQAPTPLKDSADVLTPVKIHAETVSKPLTRPSKDSANVQTPVKIHSEDQSATKESPTDSHITKSAVKSKAKNVNGIKDTAPVTATTQASSSESATTDVTVGGIQNDSVKDLFASSVIADVITNVKMYGDRIPAASAAESKSQSGLKWKSDFDPNRWAPLSY</sequence>
<feature type="region of interest" description="Disordered" evidence="1">
    <location>
        <begin position="820"/>
        <end position="896"/>
    </location>
</feature>
<dbReference type="InParanoid" id="A0A1Z5KMG1"/>
<feature type="signal peptide" evidence="2">
    <location>
        <begin position="1"/>
        <end position="18"/>
    </location>
</feature>
<feature type="compositionally biased region" description="Polar residues" evidence="1">
    <location>
        <begin position="109"/>
        <end position="118"/>
    </location>
</feature>
<dbReference type="Proteomes" id="UP000198406">
    <property type="component" value="Unassembled WGS sequence"/>
</dbReference>
<feature type="chain" id="PRO_5013142782" evidence="2">
    <location>
        <begin position="19"/>
        <end position="959"/>
    </location>
</feature>
<name>A0A1Z5KMG1_FISSO</name>
<reference evidence="3 4" key="1">
    <citation type="journal article" date="2015" name="Plant Cell">
        <title>Oil accumulation by the oleaginous diatom Fistulifera solaris as revealed by the genome and transcriptome.</title>
        <authorList>
            <person name="Tanaka T."/>
            <person name="Maeda Y."/>
            <person name="Veluchamy A."/>
            <person name="Tanaka M."/>
            <person name="Abida H."/>
            <person name="Marechal E."/>
            <person name="Bowler C."/>
            <person name="Muto M."/>
            <person name="Sunaga Y."/>
            <person name="Tanaka M."/>
            <person name="Yoshino T."/>
            <person name="Taniguchi T."/>
            <person name="Fukuda Y."/>
            <person name="Nemoto M."/>
            <person name="Matsumoto M."/>
            <person name="Wong P.S."/>
            <person name="Aburatani S."/>
            <person name="Fujibuchi W."/>
        </authorList>
    </citation>
    <scope>NUCLEOTIDE SEQUENCE [LARGE SCALE GENOMIC DNA]</scope>
    <source>
        <strain evidence="3 4">JPCC DA0580</strain>
    </source>
</reference>
<organism evidence="3 4">
    <name type="scientific">Fistulifera solaris</name>
    <name type="common">Oleaginous diatom</name>
    <dbReference type="NCBI Taxonomy" id="1519565"/>
    <lineage>
        <taxon>Eukaryota</taxon>
        <taxon>Sar</taxon>
        <taxon>Stramenopiles</taxon>
        <taxon>Ochrophyta</taxon>
        <taxon>Bacillariophyta</taxon>
        <taxon>Bacillariophyceae</taxon>
        <taxon>Bacillariophycidae</taxon>
        <taxon>Naviculales</taxon>
        <taxon>Naviculaceae</taxon>
        <taxon>Fistulifera</taxon>
    </lineage>
</organism>
<gene>
    <name evidence="3" type="ORF">FisN_23Hh011</name>
</gene>
<keyword evidence="4" id="KW-1185">Reference proteome</keyword>
<dbReference type="OrthoDB" id="9209216at2759"/>
<protein>
    <submittedName>
        <fullName evidence="3">KRAB domain-containing zinc finger protein</fullName>
    </submittedName>
</protein>
<evidence type="ECO:0000313" key="4">
    <source>
        <dbReference type="Proteomes" id="UP000198406"/>
    </source>
</evidence>